<evidence type="ECO:0000256" key="4">
    <source>
        <dbReference type="ARBA" id="ARBA00022723"/>
    </source>
</evidence>
<proteinExistence type="inferred from homology"/>
<comment type="cofactor">
    <cofactor evidence="1 8">
        <name>heme</name>
        <dbReference type="ChEBI" id="CHEBI:30413"/>
    </cofactor>
</comment>
<dbReference type="PANTHER" id="PTHR46206:SF2">
    <property type="entry name" value="CYTOCHROME P450 MONOOXYGENASE AUSG-RELATED"/>
    <property type="match status" value="1"/>
</dbReference>
<dbReference type="EMBL" id="JABCIY010000185">
    <property type="protein sequence ID" value="KAF7189515.1"/>
    <property type="molecule type" value="Genomic_DNA"/>
</dbReference>
<keyword evidence="9" id="KW-0472">Membrane</keyword>
<dbReference type="InterPro" id="IPR002401">
    <property type="entry name" value="Cyt_P450_E_grp-I"/>
</dbReference>
<dbReference type="InterPro" id="IPR001128">
    <property type="entry name" value="Cyt_P450"/>
</dbReference>
<dbReference type="GO" id="GO:0005506">
    <property type="term" value="F:iron ion binding"/>
    <property type="evidence" value="ECO:0007669"/>
    <property type="project" value="InterPro"/>
</dbReference>
<dbReference type="PRINTS" id="PR00463">
    <property type="entry name" value="EP450I"/>
</dbReference>
<evidence type="ECO:0000256" key="7">
    <source>
        <dbReference type="ARBA" id="ARBA00023033"/>
    </source>
</evidence>
<dbReference type="Pfam" id="PF00067">
    <property type="entry name" value="p450"/>
    <property type="match status" value="1"/>
</dbReference>
<dbReference type="GO" id="GO:0004497">
    <property type="term" value="F:monooxygenase activity"/>
    <property type="evidence" value="ECO:0007669"/>
    <property type="project" value="UniProtKB-KW"/>
</dbReference>
<dbReference type="AlphaFoldDB" id="A0A8H6VJY2"/>
<evidence type="ECO:0000256" key="1">
    <source>
        <dbReference type="ARBA" id="ARBA00001971"/>
    </source>
</evidence>
<keyword evidence="9" id="KW-1133">Transmembrane helix</keyword>
<name>A0A8H6VJY2_9PEZI</name>
<dbReference type="OrthoDB" id="1844152at2759"/>
<evidence type="ECO:0000256" key="2">
    <source>
        <dbReference type="ARBA" id="ARBA00010617"/>
    </source>
</evidence>
<accession>A0A8H6VJY2</accession>
<gene>
    <name evidence="10" type="ORF">HII31_09155</name>
</gene>
<keyword evidence="9" id="KW-0812">Transmembrane</keyword>
<evidence type="ECO:0000256" key="6">
    <source>
        <dbReference type="ARBA" id="ARBA00023004"/>
    </source>
</evidence>
<dbReference type="CDD" id="cd11041">
    <property type="entry name" value="CYP503A1-like"/>
    <property type="match status" value="1"/>
</dbReference>
<keyword evidence="3 8" id="KW-0349">Heme</keyword>
<reference evidence="10" key="1">
    <citation type="submission" date="2020-04" db="EMBL/GenBank/DDBJ databases">
        <title>Draft genome resource of the tomato pathogen Pseudocercospora fuligena.</title>
        <authorList>
            <person name="Zaccaron A."/>
        </authorList>
    </citation>
    <scope>NUCLEOTIDE SEQUENCE</scope>
    <source>
        <strain evidence="10">PF001</strain>
    </source>
</reference>
<feature type="transmembrane region" description="Helical" evidence="9">
    <location>
        <begin position="12"/>
        <end position="30"/>
    </location>
</feature>
<evidence type="ECO:0000313" key="10">
    <source>
        <dbReference type="EMBL" id="KAF7189515.1"/>
    </source>
</evidence>
<evidence type="ECO:0000256" key="3">
    <source>
        <dbReference type="ARBA" id="ARBA00022617"/>
    </source>
</evidence>
<organism evidence="10 11">
    <name type="scientific">Pseudocercospora fuligena</name>
    <dbReference type="NCBI Taxonomy" id="685502"/>
    <lineage>
        <taxon>Eukaryota</taxon>
        <taxon>Fungi</taxon>
        <taxon>Dikarya</taxon>
        <taxon>Ascomycota</taxon>
        <taxon>Pezizomycotina</taxon>
        <taxon>Dothideomycetes</taxon>
        <taxon>Dothideomycetidae</taxon>
        <taxon>Mycosphaerellales</taxon>
        <taxon>Mycosphaerellaceae</taxon>
        <taxon>Pseudocercospora</taxon>
    </lineage>
</organism>
<dbReference type="GO" id="GO:0016705">
    <property type="term" value="F:oxidoreductase activity, acting on paired donors, with incorporation or reduction of molecular oxygen"/>
    <property type="evidence" value="ECO:0007669"/>
    <property type="project" value="InterPro"/>
</dbReference>
<keyword evidence="7 10" id="KW-0503">Monooxygenase</keyword>
<dbReference type="InterPro" id="IPR036396">
    <property type="entry name" value="Cyt_P450_sf"/>
</dbReference>
<dbReference type="Gene3D" id="1.10.630.10">
    <property type="entry name" value="Cytochrome P450"/>
    <property type="match status" value="1"/>
</dbReference>
<sequence>MEADQPLSIAFLPWPEVLLVMMLSCIIYFYNIAREKPYAGIPLVQISQDNRGWWRRCLEGPGNPQDYMFDGKRVLEEGIKTTRGESPFQVKGGAGFRIILPNRFADELRSHPDLSFNDFTRKQMHADFHGFDGIREAVRDDRLMADLVQQRLTQCLNLVTDDLADEAVHAIALHLGDEKAEWETHRFKDVLLDIVARVSTRVFAGKELARHPEWLYITKQYTVELMTASASLHQYPAPLRAIFQWFNPSCRQLRWQCKTARNIIEPMFAKKLQERQALKEKRLDTNAKSLDAFNMMLDMAENKGVVNYDAAAGQLMLSFAAIHTTTETLGRCLIRLCEYPDVQQPLREEIISVLKEEGWNKTAFPKLMLMDSFMKEVTRHFTMGVTSMGRSLRKQVVLSDGTVLPKNSMVVFHNDKLKDETTYSDPEKFDAWRHLKLRQRPGESNRHQFVTTSPNNLIFGHGKYACPGRFFGSNEIKILLCILLLRYDFRIEPGTKMPPHPLFETTMSLHPDFKLQVRRRQEEIDVVDPRKA</sequence>
<evidence type="ECO:0000313" key="11">
    <source>
        <dbReference type="Proteomes" id="UP000660729"/>
    </source>
</evidence>
<dbReference type="SUPFAM" id="SSF48264">
    <property type="entry name" value="Cytochrome P450"/>
    <property type="match status" value="1"/>
</dbReference>
<keyword evidence="6 8" id="KW-0408">Iron</keyword>
<dbReference type="GO" id="GO:0020037">
    <property type="term" value="F:heme binding"/>
    <property type="evidence" value="ECO:0007669"/>
    <property type="project" value="InterPro"/>
</dbReference>
<dbReference type="PANTHER" id="PTHR46206">
    <property type="entry name" value="CYTOCHROME P450"/>
    <property type="match status" value="1"/>
</dbReference>
<comment type="caution">
    <text evidence="10">The sequence shown here is derived from an EMBL/GenBank/DDBJ whole genome shotgun (WGS) entry which is preliminary data.</text>
</comment>
<keyword evidence="11" id="KW-1185">Reference proteome</keyword>
<feature type="binding site" description="axial binding residue" evidence="8">
    <location>
        <position position="466"/>
    </location>
    <ligand>
        <name>heme</name>
        <dbReference type="ChEBI" id="CHEBI:30413"/>
    </ligand>
    <ligandPart>
        <name>Fe</name>
        <dbReference type="ChEBI" id="CHEBI:18248"/>
    </ligandPart>
</feature>
<evidence type="ECO:0000256" key="9">
    <source>
        <dbReference type="SAM" id="Phobius"/>
    </source>
</evidence>
<comment type="similarity">
    <text evidence="2">Belongs to the cytochrome P450 family.</text>
</comment>
<evidence type="ECO:0000256" key="8">
    <source>
        <dbReference type="PIRSR" id="PIRSR602401-1"/>
    </source>
</evidence>
<keyword evidence="4 8" id="KW-0479">Metal-binding</keyword>
<dbReference type="Proteomes" id="UP000660729">
    <property type="component" value="Unassembled WGS sequence"/>
</dbReference>
<evidence type="ECO:0000256" key="5">
    <source>
        <dbReference type="ARBA" id="ARBA00023002"/>
    </source>
</evidence>
<keyword evidence="5" id="KW-0560">Oxidoreductase</keyword>
<protein>
    <submittedName>
        <fullName evidence="10">Cytochrome P450 monooxygenase</fullName>
    </submittedName>
</protein>